<gene>
    <name evidence="4" type="ORF">FN976_22630</name>
</gene>
<comment type="caution">
    <text evidence="4">The sequence shown here is derived from an EMBL/GenBank/DDBJ whole genome shotgun (WGS) entry which is preliminary data.</text>
</comment>
<proteinExistence type="predicted"/>
<dbReference type="AlphaFoldDB" id="A0A562ZJ43"/>
<sequence>MRTMIAAAGLMLSLLLGSFAAPAAAYERDSNRPGSDYRNFELRRADPQACQAECDGDKRCDAWTYVKPGVQGARARCWLKDSVPRRRNDECCVSGLRSDDADRGGRRGRDDDRTERRGRDDDRPERRGRDDDSNRRGNDSRDGDRPRAAAPVPPRQAPAAPVSPGAGTNLPGGDYRNFDLTGTEPQECRAACDADGRCKSWTFVRPGFQNEHARCWLKSTVPAAVRDACCTAGVKGR</sequence>
<evidence type="ECO:0000313" key="4">
    <source>
        <dbReference type="EMBL" id="TWO68431.1"/>
    </source>
</evidence>
<dbReference type="EMBL" id="VOBQ01000019">
    <property type="protein sequence ID" value="TWO68431.1"/>
    <property type="molecule type" value="Genomic_DNA"/>
</dbReference>
<evidence type="ECO:0000256" key="2">
    <source>
        <dbReference type="SAM" id="SignalP"/>
    </source>
</evidence>
<keyword evidence="5" id="KW-1185">Reference proteome</keyword>
<organism evidence="4 5">
    <name type="scientific">Caenimonas sedimenti</name>
    <dbReference type="NCBI Taxonomy" id="2596921"/>
    <lineage>
        <taxon>Bacteria</taxon>
        <taxon>Pseudomonadati</taxon>
        <taxon>Pseudomonadota</taxon>
        <taxon>Betaproteobacteria</taxon>
        <taxon>Burkholderiales</taxon>
        <taxon>Comamonadaceae</taxon>
        <taxon>Caenimonas</taxon>
    </lineage>
</organism>
<name>A0A562ZJ43_9BURK</name>
<feature type="compositionally biased region" description="Basic and acidic residues" evidence="1">
    <location>
        <begin position="97"/>
        <end position="147"/>
    </location>
</feature>
<dbReference type="OrthoDB" id="9178925at2"/>
<dbReference type="Proteomes" id="UP000318199">
    <property type="component" value="Unassembled WGS sequence"/>
</dbReference>
<accession>A0A562ZJ43</accession>
<feature type="domain" description="Apple" evidence="3">
    <location>
        <begin position="168"/>
        <end position="218"/>
    </location>
</feature>
<feature type="signal peptide" evidence="2">
    <location>
        <begin position="1"/>
        <end position="23"/>
    </location>
</feature>
<feature type="region of interest" description="Disordered" evidence="1">
    <location>
        <begin position="93"/>
        <end position="178"/>
    </location>
</feature>
<feature type="chain" id="PRO_5021792646" description="Apple domain-containing protein" evidence="2">
    <location>
        <begin position="24"/>
        <end position="237"/>
    </location>
</feature>
<evidence type="ECO:0000259" key="3">
    <source>
        <dbReference type="Pfam" id="PF14295"/>
    </source>
</evidence>
<dbReference type="Pfam" id="PF14295">
    <property type="entry name" value="PAN_4"/>
    <property type="match status" value="2"/>
</dbReference>
<dbReference type="RefSeq" id="WP_145895346.1">
    <property type="nucleotide sequence ID" value="NZ_VOBQ01000019.1"/>
</dbReference>
<feature type="domain" description="Apple" evidence="3">
    <location>
        <begin position="31"/>
        <end position="80"/>
    </location>
</feature>
<dbReference type="Gene3D" id="3.50.4.10">
    <property type="entry name" value="Hepatocyte Growth Factor"/>
    <property type="match status" value="2"/>
</dbReference>
<evidence type="ECO:0000313" key="5">
    <source>
        <dbReference type="Proteomes" id="UP000318199"/>
    </source>
</evidence>
<evidence type="ECO:0000256" key="1">
    <source>
        <dbReference type="SAM" id="MobiDB-lite"/>
    </source>
</evidence>
<dbReference type="InterPro" id="IPR003609">
    <property type="entry name" value="Pan_app"/>
</dbReference>
<keyword evidence="2" id="KW-0732">Signal</keyword>
<reference evidence="4 5" key="1">
    <citation type="submission" date="2019-07" db="EMBL/GenBank/DDBJ databases">
        <title>Caenimonas sedimenti sp. nov., isolated from activated sludge.</title>
        <authorList>
            <person name="Xu J."/>
        </authorList>
    </citation>
    <scope>NUCLEOTIDE SEQUENCE [LARGE SCALE GENOMIC DNA]</scope>
    <source>
        <strain evidence="4 5">HX-9-20</strain>
    </source>
</reference>
<protein>
    <recommendedName>
        <fullName evidence="3">Apple domain-containing protein</fullName>
    </recommendedName>
</protein>